<evidence type="ECO:0000256" key="1">
    <source>
        <dbReference type="SAM" id="SignalP"/>
    </source>
</evidence>
<organism evidence="2 3">
    <name type="scientific">Szabonella alba</name>
    <dbReference type="NCBI Taxonomy" id="2804194"/>
    <lineage>
        <taxon>Bacteria</taxon>
        <taxon>Pseudomonadati</taxon>
        <taxon>Pseudomonadota</taxon>
        <taxon>Alphaproteobacteria</taxon>
        <taxon>Rhodobacterales</taxon>
        <taxon>Paracoccaceae</taxon>
        <taxon>Szabonella</taxon>
    </lineage>
</organism>
<proteinExistence type="predicted"/>
<gene>
    <name evidence="2" type="ORF">JL811_07955</name>
</gene>
<accession>A0A8K0V7H0</accession>
<keyword evidence="1" id="KW-0732">Signal</keyword>
<reference evidence="2" key="1">
    <citation type="submission" date="2021-01" db="EMBL/GenBank/DDBJ databases">
        <title>Tabrizicola alba sp. nov. a motile alkaliphilic bacterium isolated from a soda lake.</title>
        <authorList>
            <person name="Szuroczki S."/>
            <person name="Abbaszade G."/>
            <person name="Schumann P."/>
            <person name="Toth E."/>
        </authorList>
    </citation>
    <scope>NUCLEOTIDE SEQUENCE</scope>
    <source>
        <strain evidence="2">DMG-N-6</strain>
    </source>
</reference>
<dbReference type="Gene3D" id="2.60.40.1880">
    <property type="entry name" value="Invasion associated locus B (IalB) protein"/>
    <property type="match status" value="1"/>
</dbReference>
<dbReference type="InterPro" id="IPR038696">
    <property type="entry name" value="IalB_sf"/>
</dbReference>
<evidence type="ECO:0000313" key="3">
    <source>
        <dbReference type="Proteomes" id="UP000648908"/>
    </source>
</evidence>
<feature type="signal peptide" evidence="1">
    <location>
        <begin position="1"/>
        <end position="18"/>
    </location>
</feature>
<comment type="caution">
    <text evidence="2">The sequence shown here is derived from an EMBL/GenBank/DDBJ whole genome shotgun (WGS) entry which is preliminary data.</text>
</comment>
<evidence type="ECO:0000313" key="2">
    <source>
        <dbReference type="EMBL" id="MBL4917154.1"/>
    </source>
</evidence>
<dbReference type="RefSeq" id="WP_202687984.1">
    <property type="nucleotide sequence ID" value="NZ_JAESVN010000003.1"/>
</dbReference>
<dbReference type="InterPro" id="IPR010642">
    <property type="entry name" value="Invasion_prot_B"/>
</dbReference>
<dbReference type="EMBL" id="JAESVN010000003">
    <property type="protein sequence ID" value="MBL4917154.1"/>
    <property type="molecule type" value="Genomic_DNA"/>
</dbReference>
<feature type="chain" id="PRO_5035421984" evidence="1">
    <location>
        <begin position="19"/>
        <end position="170"/>
    </location>
</feature>
<dbReference type="AlphaFoldDB" id="A0A8K0V7H0"/>
<sequence>MWHLSLLPAGVVAAFAFAAPLQAEVANGTVFGDWRVACTAATSTRTSCALTQTLANREGNTFLAEIGLNVARNEGDAAVVMVLRTPSSMALAMQPGVLIDGRDEQLAMTWRTCAGDFCTALVQLDEAAIADLRAAASMVVGYQGINAAEPTSFAVSLQGVTAGLTALSAE</sequence>
<dbReference type="Pfam" id="PF06776">
    <property type="entry name" value="IalB"/>
    <property type="match status" value="1"/>
</dbReference>
<name>A0A8K0V7H0_9RHOB</name>
<dbReference type="Proteomes" id="UP000648908">
    <property type="component" value="Unassembled WGS sequence"/>
</dbReference>
<keyword evidence="3" id="KW-1185">Reference proteome</keyword>
<protein>
    <submittedName>
        <fullName evidence="2">Invasion associated locus B family protein</fullName>
    </submittedName>
</protein>